<reference evidence="1 2" key="1">
    <citation type="journal article" date="2016" name="Genome Biol. Evol.">
        <title>Gene Family Evolution Reflects Adaptation to Soil Environmental Stressors in the Genome of the Collembolan Orchesella cincta.</title>
        <authorList>
            <person name="Faddeeva-Vakhrusheva A."/>
            <person name="Derks M.F."/>
            <person name="Anvar S.Y."/>
            <person name="Agamennone V."/>
            <person name="Suring W."/>
            <person name="Smit S."/>
            <person name="van Straalen N.M."/>
            <person name="Roelofs D."/>
        </authorList>
    </citation>
    <scope>NUCLEOTIDE SEQUENCE [LARGE SCALE GENOMIC DNA]</scope>
    <source>
        <tissue evidence="1">Mixed pool</tissue>
    </source>
</reference>
<dbReference type="AlphaFoldDB" id="A0A1D2M8L1"/>
<protein>
    <submittedName>
        <fullName evidence="1">Uncharacterized protein</fullName>
    </submittedName>
</protein>
<accession>A0A1D2M8L1</accession>
<sequence>MLSRTSLLKIGGGLSSKLFSMYQKEAIPRTAKLVTFTVKNRGTFGPKRFMTTVSGGVASLRPPVTKIGRDKLTGFWARAGGCAEVGA</sequence>
<proteinExistence type="predicted"/>
<organism evidence="1 2">
    <name type="scientific">Orchesella cincta</name>
    <name type="common">Springtail</name>
    <name type="synonym">Podura cincta</name>
    <dbReference type="NCBI Taxonomy" id="48709"/>
    <lineage>
        <taxon>Eukaryota</taxon>
        <taxon>Metazoa</taxon>
        <taxon>Ecdysozoa</taxon>
        <taxon>Arthropoda</taxon>
        <taxon>Hexapoda</taxon>
        <taxon>Collembola</taxon>
        <taxon>Entomobryomorpha</taxon>
        <taxon>Entomobryoidea</taxon>
        <taxon>Orchesellidae</taxon>
        <taxon>Orchesellinae</taxon>
        <taxon>Orchesella</taxon>
    </lineage>
</organism>
<dbReference type="Proteomes" id="UP000094527">
    <property type="component" value="Unassembled WGS sequence"/>
</dbReference>
<dbReference type="EMBL" id="LJIJ01002759">
    <property type="protein sequence ID" value="ODM89272.1"/>
    <property type="molecule type" value="Genomic_DNA"/>
</dbReference>
<evidence type="ECO:0000313" key="1">
    <source>
        <dbReference type="EMBL" id="ODM89272.1"/>
    </source>
</evidence>
<name>A0A1D2M8L1_ORCCI</name>
<gene>
    <name evidence="1" type="ORF">Ocin01_17409</name>
</gene>
<evidence type="ECO:0000313" key="2">
    <source>
        <dbReference type="Proteomes" id="UP000094527"/>
    </source>
</evidence>
<keyword evidence="2" id="KW-1185">Reference proteome</keyword>
<comment type="caution">
    <text evidence="1">The sequence shown here is derived from an EMBL/GenBank/DDBJ whole genome shotgun (WGS) entry which is preliminary data.</text>
</comment>